<keyword evidence="9" id="KW-0902">Two-component regulatory system</keyword>
<dbReference type="Pfam" id="PF02518">
    <property type="entry name" value="HATPase_c"/>
    <property type="match status" value="1"/>
</dbReference>
<proteinExistence type="predicted"/>
<feature type="chain" id="PRO_5008719429" description="histidine kinase" evidence="10">
    <location>
        <begin position="21"/>
        <end position="563"/>
    </location>
</feature>
<accession>A0A1C5J5L4</accession>
<dbReference type="InterPro" id="IPR036097">
    <property type="entry name" value="HisK_dim/P_sf"/>
</dbReference>
<evidence type="ECO:0000256" key="2">
    <source>
        <dbReference type="ARBA" id="ARBA00004236"/>
    </source>
</evidence>
<dbReference type="PANTHER" id="PTHR43711:SF1">
    <property type="entry name" value="HISTIDINE KINASE 1"/>
    <property type="match status" value="1"/>
</dbReference>
<dbReference type="PANTHER" id="PTHR43711">
    <property type="entry name" value="TWO-COMPONENT HISTIDINE KINASE"/>
    <property type="match status" value="1"/>
</dbReference>
<feature type="domain" description="Histidine kinase" evidence="11">
    <location>
        <begin position="339"/>
        <end position="552"/>
    </location>
</feature>
<dbReference type="EMBL" id="LT607754">
    <property type="protein sequence ID" value="SCG65847.1"/>
    <property type="molecule type" value="Genomic_DNA"/>
</dbReference>
<name>A0A1C5J5L4_9ACTN</name>
<comment type="catalytic activity">
    <reaction evidence="1">
        <text>ATP + protein L-histidine = ADP + protein N-phospho-L-histidine.</text>
        <dbReference type="EC" id="2.7.13.3"/>
    </reaction>
</comment>
<evidence type="ECO:0000256" key="3">
    <source>
        <dbReference type="ARBA" id="ARBA00012438"/>
    </source>
</evidence>
<keyword evidence="4" id="KW-0597">Phosphoprotein</keyword>
<dbReference type="Gene3D" id="3.30.565.10">
    <property type="entry name" value="Histidine kinase-like ATPase, C-terminal domain"/>
    <property type="match status" value="1"/>
</dbReference>
<comment type="subcellular location">
    <subcellularLocation>
        <location evidence="2">Cell membrane</location>
    </subcellularLocation>
</comment>
<dbReference type="Gene3D" id="6.10.340.10">
    <property type="match status" value="1"/>
</dbReference>
<dbReference type="RefSeq" id="WP_089013691.1">
    <property type="nucleotide sequence ID" value="NZ_LT607754.1"/>
</dbReference>
<dbReference type="InterPro" id="IPR005467">
    <property type="entry name" value="His_kinase_dom"/>
</dbReference>
<dbReference type="Proteomes" id="UP000198221">
    <property type="component" value="Chromosome I"/>
</dbReference>
<keyword evidence="8" id="KW-1133">Transmembrane helix</keyword>
<keyword evidence="5" id="KW-0808">Transferase</keyword>
<dbReference type="PROSITE" id="PS50109">
    <property type="entry name" value="HIS_KIN"/>
    <property type="match status" value="1"/>
</dbReference>
<dbReference type="Gene3D" id="1.10.287.130">
    <property type="match status" value="1"/>
</dbReference>
<evidence type="ECO:0000256" key="6">
    <source>
        <dbReference type="ARBA" id="ARBA00022692"/>
    </source>
</evidence>
<evidence type="ECO:0000256" key="1">
    <source>
        <dbReference type="ARBA" id="ARBA00000085"/>
    </source>
</evidence>
<dbReference type="InterPro" id="IPR036890">
    <property type="entry name" value="HATPase_C_sf"/>
</dbReference>
<dbReference type="GO" id="GO:0005886">
    <property type="term" value="C:plasma membrane"/>
    <property type="evidence" value="ECO:0007669"/>
    <property type="project" value="UniProtKB-SubCell"/>
</dbReference>
<evidence type="ECO:0000256" key="4">
    <source>
        <dbReference type="ARBA" id="ARBA00022553"/>
    </source>
</evidence>
<dbReference type="PROSITE" id="PS50885">
    <property type="entry name" value="HAMP"/>
    <property type="match status" value="1"/>
</dbReference>
<dbReference type="CDD" id="cd00082">
    <property type="entry name" value="HisKA"/>
    <property type="match status" value="1"/>
</dbReference>
<dbReference type="SUPFAM" id="SSF47384">
    <property type="entry name" value="Homodimeric domain of signal transducing histidine kinase"/>
    <property type="match status" value="1"/>
</dbReference>
<evidence type="ECO:0000256" key="10">
    <source>
        <dbReference type="SAM" id="SignalP"/>
    </source>
</evidence>
<keyword evidence="6" id="KW-0812">Transmembrane</keyword>
<evidence type="ECO:0000256" key="8">
    <source>
        <dbReference type="ARBA" id="ARBA00022989"/>
    </source>
</evidence>
<dbReference type="Pfam" id="PF00512">
    <property type="entry name" value="HisKA"/>
    <property type="match status" value="1"/>
</dbReference>
<evidence type="ECO:0000313" key="13">
    <source>
        <dbReference type="EMBL" id="SCG65847.1"/>
    </source>
</evidence>
<evidence type="ECO:0000259" key="11">
    <source>
        <dbReference type="PROSITE" id="PS50109"/>
    </source>
</evidence>
<gene>
    <name evidence="13" type="ORF">GA0070613_4066</name>
</gene>
<dbReference type="InterPro" id="IPR003661">
    <property type="entry name" value="HisK_dim/P_dom"/>
</dbReference>
<dbReference type="EC" id="2.7.13.3" evidence="3"/>
<evidence type="ECO:0000256" key="5">
    <source>
        <dbReference type="ARBA" id="ARBA00022679"/>
    </source>
</evidence>
<dbReference type="SMART" id="SM00304">
    <property type="entry name" value="HAMP"/>
    <property type="match status" value="1"/>
</dbReference>
<keyword evidence="7 13" id="KW-0418">Kinase</keyword>
<dbReference type="FunFam" id="3.30.565.10:FF:000006">
    <property type="entry name" value="Sensor histidine kinase WalK"/>
    <property type="match status" value="1"/>
</dbReference>
<keyword evidence="14" id="KW-1185">Reference proteome</keyword>
<keyword evidence="10" id="KW-0732">Signal</keyword>
<organism evidence="13 14">
    <name type="scientific">Micromonospora inositola</name>
    <dbReference type="NCBI Taxonomy" id="47865"/>
    <lineage>
        <taxon>Bacteria</taxon>
        <taxon>Bacillati</taxon>
        <taxon>Actinomycetota</taxon>
        <taxon>Actinomycetes</taxon>
        <taxon>Micromonosporales</taxon>
        <taxon>Micromonosporaceae</taxon>
        <taxon>Micromonospora</taxon>
    </lineage>
</organism>
<dbReference type="SMART" id="SM00388">
    <property type="entry name" value="HisKA"/>
    <property type="match status" value="1"/>
</dbReference>
<dbReference type="AlphaFoldDB" id="A0A1C5J5L4"/>
<feature type="signal peptide" evidence="10">
    <location>
        <begin position="1"/>
        <end position="20"/>
    </location>
</feature>
<dbReference type="OrthoDB" id="9786919at2"/>
<dbReference type="GO" id="GO:0000155">
    <property type="term" value="F:phosphorelay sensor kinase activity"/>
    <property type="evidence" value="ECO:0007669"/>
    <property type="project" value="InterPro"/>
</dbReference>
<evidence type="ECO:0000256" key="7">
    <source>
        <dbReference type="ARBA" id="ARBA00022777"/>
    </source>
</evidence>
<evidence type="ECO:0000313" key="14">
    <source>
        <dbReference type="Proteomes" id="UP000198221"/>
    </source>
</evidence>
<evidence type="ECO:0000259" key="12">
    <source>
        <dbReference type="PROSITE" id="PS50885"/>
    </source>
</evidence>
<dbReference type="SUPFAM" id="SSF158472">
    <property type="entry name" value="HAMP domain-like"/>
    <property type="match status" value="1"/>
</dbReference>
<dbReference type="CDD" id="cd06225">
    <property type="entry name" value="HAMP"/>
    <property type="match status" value="1"/>
</dbReference>
<dbReference type="Pfam" id="PF00672">
    <property type="entry name" value="HAMP"/>
    <property type="match status" value="1"/>
</dbReference>
<evidence type="ECO:0000256" key="9">
    <source>
        <dbReference type="ARBA" id="ARBA00023012"/>
    </source>
</evidence>
<dbReference type="PRINTS" id="PR00344">
    <property type="entry name" value="BCTRLSENSOR"/>
</dbReference>
<dbReference type="InterPro" id="IPR003594">
    <property type="entry name" value="HATPase_dom"/>
</dbReference>
<keyword evidence="8" id="KW-0472">Membrane</keyword>
<sequence>MSFRLRVLWLVILVAVSATAATAWLTLRQASQQINDSATTDRAQLDQVVGRLRTYGSQHGTWEGVPDLVQALRAQTGQRIHLVADTGDVIVDTDTQENRTARPLGTMVGFVDPRPVLNLAALPAEPAREKGVVLAIAAYRTGVLFAACLTRESVPVVASPTSTGVPQFDADLGAADVRDRQGVDEIVDGCRDAAAEPDRDRAAGADRVQDCGALTAVEPLDSCLAQAFTNQISDVAPIPARVYLGARGDPASALAAGPLLAAAAGVATVAVIGTVLLSRRVLRPIDTLTTAAQRLGRGDLAGRVPVRGNDELAELARSFNRMADSLQRGEERQRRLVADVAHELRTPLANLRGYLEALSDGVITPDQELYASLLEEAVLQQRIVDDLQDLALAEAGNLAYHRVTVDLAELLETCRTAHHARAESAGVSLRVAAEPVAVHADPDRLRQVVGNLVTNALRATAAGGSVRLVASRTDTQAIVQVVDTGSGIAADALPHVFDRFWRADAARGRRTGGSGLGLAIARQIVTDHQGTITVASEAGVGTTFTITLPLPTKGRLVTPASVC</sequence>
<dbReference type="InterPro" id="IPR003660">
    <property type="entry name" value="HAMP_dom"/>
</dbReference>
<reference evidence="14" key="1">
    <citation type="submission" date="2016-06" db="EMBL/GenBank/DDBJ databases">
        <authorList>
            <person name="Varghese N."/>
            <person name="Submissions Spin"/>
        </authorList>
    </citation>
    <scope>NUCLEOTIDE SEQUENCE [LARGE SCALE GENOMIC DNA]</scope>
    <source>
        <strain evidence="14">DSM 43819</strain>
    </source>
</reference>
<dbReference type="SUPFAM" id="SSF55874">
    <property type="entry name" value="ATPase domain of HSP90 chaperone/DNA topoisomerase II/histidine kinase"/>
    <property type="match status" value="1"/>
</dbReference>
<feature type="domain" description="HAMP" evidence="12">
    <location>
        <begin position="279"/>
        <end position="331"/>
    </location>
</feature>
<dbReference type="SMART" id="SM00387">
    <property type="entry name" value="HATPase_c"/>
    <property type="match status" value="1"/>
</dbReference>
<dbReference type="InterPro" id="IPR050736">
    <property type="entry name" value="Sensor_HK_Regulatory"/>
</dbReference>
<protein>
    <recommendedName>
        <fullName evidence="3">histidine kinase</fullName>
        <ecNumber evidence="3">2.7.13.3</ecNumber>
    </recommendedName>
</protein>
<dbReference type="InterPro" id="IPR004358">
    <property type="entry name" value="Sig_transdc_His_kin-like_C"/>
</dbReference>